<evidence type="ECO:0000313" key="6">
    <source>
        <dbReference type="EnsemblMetazoa" id="CapteP224728"/>
    </source>
</evidence>
<dbReference type="EnsemblMetazoa" id="CapteT224728">
    <property type="protein sequence ID" value="CapteP224728"/>
    <property type="gene ID" value="CapteG224728"/>
</dbReference>
<dbReference type="InterPro" id="IPR056235">
    <property type="entry name" value="INTS4_8HBD"/>
</dbReference>
<dbReference type="EMBL" id="AMQN01018451">
    <property type="status" value="NOT_ANNOTATED_CDS"/>
    <property type="molecule type" value="Genomic_DNA"/>
</dbReference>
<dbReference type="Proteomes" id="UP000014760">
    <property type="component" value="Unassembled WGS sequence"/>
</dbReference>
<dbReference type="AlphaFoldDB" id="R7V720"/>
<dbReference type="PANTHER" id="PTHR20938">
    <property type="entry name" value="INTEGRATOR COMPLEX SUBUNIT 4"/>
    <property type="match status" value="1"/>
</dbReference>
<dbReference type="FunCoup" id="R7V720">
    <property type="interactions" value="2121"/>
</dbReference>
<comment type="subcellular location">
    <subcellularLocation>
        <location evidence="1">Nucleus</location>
    </subcellularLocation>
</comment>
<evidence type="ECO:0008006" key="8">
    <source>
        <dbReference type="Google" id="ProtNLM"/>
    </source>
</evidence>
<dbReference type="Pfam" id="PF25458">
    <property type="entry name" value="INTS4_C"/>
    <property type="match status" value="1"/>
</dbReference>
<dbReference type="HOGENOM" id="CLU_012910_1_0_1"/>
<dbReference type="OMA" id="GNRHPDY"/>
<name>R7V720_CAPTE</name>
<dbReference type="SUPFAM" id="SSF48371">
    <property type="entry name" value="ARM repeat"/>
    <property type="match status" value="1"/>
</dbReference>
<evidence type="ECO:0000256" key="1">
    <source>
        <dbReference type="ARBA" id="ARBA00004123"/>
    </source>
</evidence>
<dbReference type="InterPro" id="IPR016024">
    <property type="entry name" value="ARM-type_fold"/>
</dbReference>
<evidence type="ECO:0000313" key="7">
    <source>
        <dbReference type="Proteomes" id="UP000014760"/>
    </source>
</evidence>
<reference evidence="6" key="3">
    <citation type="submission" date="2015-06" db="UniProtKB">
        <authorList>
            <consortium name="EnsemblMetazoa"/>
        </authorList>
    </citation>
    <scope>IDENTIFICATION</scope>
</reference>
<dbReference type="EMBL" id="KB294383">
    <property type="protein sequence ID" value="ELU14658.1"/>
    <property type="molecule type" value="Genomic_DNA"/>
</dbReference>
<dbReference type="GO" id="GO:0032039">
    <property type="term" value="C:integrator complex"/>
    <property type="evidence" value="ECO:0007669"/>
    <property type="project" value="TreeGrafter"/>
</dbReference>
<organism evidence="5">
    <name type="scientific">Capitella teleta</name>
    <name type="common">Polychaete worm</name>
    <dbReference type="NCBI Taxonomy" id="283909"/>
    <lineage>
        <taxon>Eukaryota</taxon>
        <taxon>Metazoa</taxon>
        <taxon>Spiralia</taxon>
        <taxon>Lophotrochozoa</taxon>
        <taxon>Annelida</taxon>
        <taxon>Polychaeta</taxon>
        <taxon>Sedentaria</taxon>
        <taxon>Scolecida</taxon>
        <taxon>Capitellidae</taxon>
        <taxon>Capitella</taxon>
    </lineage>
</organism>
<dbReference type="OrthoDB" id="18190at2759"/>
<keyword evidence="2" id="KW-0539">Nucleus</keyword>
<dbReference type="InterPro" id="IPR011989">
    <property type="entry name" value="ARM-like"/>
</dbReference>
<accession>R7V720</accession>
<dbReference type="STRING" id="283909.R7V720"/>
<dbReference type="Gene3D" id="1.25.10.10">
    <property type="entry name" value="Leucine-rich Repeat Variant"/>
    <property type="match status" value="1"/>
</dbReference>
<feature type="domain" description="INTS4 8 helical bundle" evidence="3">
    <location>
        <begin position="612"/>
        <end position="827"/>
    </location>
</feature>
<evidence type="ECO:0000313" key="5">
    <source>
        <dbReference type="EMBL" id="ELU14658.1"/>
    </source>
</evidence>
<dbReference type="Pfam" id="PF24493">
    <property type="entry name" value="INTS4_8HBD"/>
    <property type="match status" value="1"/>
</dbReference>
<protein>
    <recommendedName>
        <fullName evidence="8">Integrator complex subunit 4</fullName>
    </recommendedName>
</protein>
<gene>
    <name evidence="5" type="ORF">CAPTEDRAFT_224728</name>
</gene>
<reference evidence="7" key="1">
    <citation type="submission" date="2012-12" db="EMBL/GenBank/DDBJ databases">
        <authorList>
            <person name="Hellsten U."/>
            <person name="Grimwood J."/>
            <person name="Chapman J.A."/>
            <person name="Shapiro H."/>
            <person name="Aerts A."/>
            <person name="Otillar R.P."/>
            <person name="Terry A.Y."/>
            <person name="Boore J.L."/>
            <person name="Simakov O."/>
            <person name="Marletaz F."/>
            <person name="Cho S.-J."/>
            <person name="Edsinger-Gonzales E."/>
            <person name="Havlak P."/>
            <person name="Kuo D.-H."/>
            <person name="Larsson T."/>
            <person name="Lv J."/>
            <person name="Arendt D."/>
            <person name="Savage R."/>
            <person name="Osoegawa K."/>
            <person name="de Jong P."/>
            <person name="Lindberg D.R."/>
            <person name="Seaver E.C."/>
            <person name="Weisblat D.A."/>
            <person name="Putnam N.H."/>
            <person name="Grigoriev I.V."/>
            <person name="Rokhsar D.S."/>
        </authorList>
    </citation>
    <scope>NUCLEOTIDE SEQUENCE</scope>
    <source>
        <strain evidence="7">I ESC-2004</strain>
    </source>
</reference>
<keyword evidence="7" id="KW-1185">Reference proteome</keyword>
<dbReference type="InterPro" id="IPR057412">
    <property type="entry name" value="INTS4_C"/>
</dbReference>
<dbReference type="PANTHER" id="PTHR20938:SF0">
    <property type="entry name" value="INTEGRATOR COMPLEX SUBUNIT 4"/>
    <property type="match status" value="1"/>
</dbReference>
<dbReference type="GO" id="GO:0016180">
    <property type="term" value="P:snRNA processing"/>
    <property type="evidence" value="ECO:0007669"/>
    <property type="project" value="TreeGrafter"/>
</dbReference>
<feature type="domain" description="Integrator complex subunit 4/Protein SIEL C-terminal Ig-like" evidence="4">
    <location>
        <begin position="838"/>
        <end position="967"/>
    </location>
</feature>
<proteinExistence type="predicted"/>
<evidence type="ECO:0000259" key="3">
    <source>
        <dbReference type="Pfam" id="PF24493"/>
    </source>
</evidence>
<evidence type="ECO:0000256" key="2">
    <source>
        <dbReference type="ARBA" id="ARBA00023242"/>
    </source>
</evidence>
<reference evidence="5 7" key="2">
    <citation type="journal article" date="2013" name="Nature">
        <title>Insights into bilaterian evolution from three spiralian genomes.</title>
        <authorList>
            <person name="Simakov O."/>
            <person name="Marletaz F."/>
            <person name="Cho S.J."/>
            <person name="Edsinger-Gonzales E."/>
            <person name="Havlak P."/>
            <person name="Hellsten U."/>
            <person name="Kuo D.H."/>
            <person name="Larsson T."/>
            <person name="Lv J."/>
            <person name="Arendt D."/>
            <person name="Savage R."/>
            <person name="Osoegawa K."/>
            <person name="de Jong P."/>
            <person name="Grimwood J."/>
            <person name="Chapman J.A."/>
            <person name="Shapiro H."/>
            <person name="Aerts A."/>
            <person name="Otillar R.P."/>
            <person name="Terry A.Y."/>
            <person name="Boore J.L."/>
            <person name="Grigoriev I.V."/>
            <person name="Lindberg D.R."/>
            <person name="Seaver E.C."/>
            <person name="Weisblat D.A."/>
            <person name="Putnam N.H."/>
            <person name="Rokhsar D.S."/>
        </authorList>
    </citation>
    <scope>NUCLEOTIDE SEQUENCE</scope>
    <source>
        <strain evidence="5 7">I ESC-2004</strain>
    </source>
</reference>
<evidence type="ECO:0000259" key="4">
    <source>
        <dbReference type="Pfam" id="PF25458"/>
    </source>
</evidence>
<sequence length="970" mass="108509">MVENCDVMKFLNAHACISARFTFYSDLETKEEPKPKKLKLSHRAKSKELQLDLNSCSTPHDALQVLLKLHQDLPLPGDQVQTALGVLLDRFCKEADAAVRAKIAHLLTDLIKSPSYNTLPLFDDVKSMIVKEKSHKVLSQLIALLVTIGHTQPLNTKLHTQCIDIALKHLDDSSHLVMRKCLEVLGKLGFPEAKAKNSDVTLQNILEKFSLDADPRVRCAAFEAMLTWHQRGQMLNRSSYKQLTEALKDDYEGVRLVAMKLIWVHCQLTPESLIRVVDSDEEIRQVDDGFAKLCNMVNDESMVVRAEAAQLLGSLHAVSSKFLLQTLDKKLISNMRRKTSAHERQKAHYQSGQWSTGKRWADDAPKESVDPEGVSLITSGACGAFVHGLEDEYLEVRNASIDSVCELALVNREFAVQCQDFLFDMFNDEIDSVRLNAINSLRKISELVSVREDQLEIILGVLKDFSYEMREALHAMCSSIRVATKPGMNSLVMGILDNMKRYPQDRTSIWKCMQKLGQNHPALVTSLVAELLSTHPYFEAIEPDVDDPSYISILVLVFNSAVVSSTIMPLFPEHTIRHYIYLRDTLPDVIPHLQLVAAHSSCEDTKTGSGAKEFLEETLRRLSPIVTLDRTSAQQLIHIGIRSDLSGEISPLCTVVILRDLERVIELDSSLAATASCTQMFLQCQLSFIELLSGSDEKSPLAIKQHGTMQQNKIKKIIKMSDEMEHGFQGLGVTDIASIRQLRLRAQTLQLLALLTKGLTASMSACLQYLQILSRMEKLFSSGNIEPDAFTKFLINSMRKFESCEPAIFLETLKPAFKNHCLCVLRLEGQLQQARASIVEPPASSDAVAKFTAGMTTAVKIVANISNVPNTQNIAIQVRYPDQQVHLIHPPVNDFHKTSPLMFQLVTEALLSHSLWSDPGSVEIRLVLKYKPDKSLVSNDKSGTKSALHYDTIDLCAPIRVQIHPGPQKR</sequence>